<feature type="signal peptide" evidence="1">
    <location>
        <begin position="1"/>
        <end position="19"/>
    </location>
</feature>
<gene>
    <name evidence="2" type="ORF">JCM31826_05760</name>
</gene>
<accession>A0A401XJE5</accession>
<evidence type="ECO:0000313" key="3">
    <source>
        <dbReference type="Proteomes" id="UP000286715"/>
    </source>
</evidence>
<proteinExistence type="predicted"/>
<name>A0A401XJE5_9FLAO</name>
<keyword evidence="3" id="KW-1185">Reference proteome</keyword>
<evidence type="ECO:0008006" key="4">
    <source>
        <dbReference type="Google" id="ProtNLM"/>
    </source>
</evidence>
<organism evidence="2 3">
    <name type="scientific">Thermaurantimonas aggregans</name>
    <dbReference type="NCBI Taxonomy" id="2173829"/>
    <lineage>
        <taxon>Bacteria</taxon>
        <taxon>Pseudomonadati</taxon>
        <taxon>Bacteroidota</taxon>
        <taxon>Flavobacteriia</taxon>
        <taxon>Flavobacteriales</taxon>
        <taxon>Schleiferiaceae</taxon>
        <taxon>Thermaurantimonas</taxon>
    </lineage>
</organism>
<dbReference type="EMBL" id="BHZE01000004">
    <property type="protein sequence ID" value="GCD77094.1"/>
    <property type="molecule type" value="Genomic_DNA"/>
</dbReference>
<evidence type="ECO:0000313" key="2">
    <source>
        <dbReference type="EMBL" id="GCD77094.1"/>
    </source>
</evidence>
<dbReference type="AlphaFoldDB" id="A0A401XJE5"/>
<protein>
    <recommendedName>
        <fullName evidence="4">Outer membrane protein beta-barrel domain-containing protein</fullName>
    </recommendedName>
</protein>
<feature type="chain" id="PRO_5019056446" description="Outer membrane protein beta-barrel domain-containing protein" evidence="1">
    <location>
        <begin position="20"/>
        <end position="233"/>
    </location>
</feature>
<comment type="caution">
    <text evidence="2">The sequence shown here is derived from an EMBL/GenBank/DDBJ whole genome shotgun (WGS) entry which is preliminary data.</text>
</comment>
<dbReference type="RefSeq" id="WP_124397156.1">
    <property type="nucleotide sequence ID" value="NZ_BHZE01000004.1"/>
</dbReference>
<dbReference type="Proteomes" id="UP000286715">
    <property type="component" value="Unassembled WGS sequence"/>
</dbReference>
<keyword evidence="1" id="KW-0732">Signal</keyword>
<reference evidence="2 3" key="1">
    <citation type="submission" date="2018-11" db="EMBL/GenBank/DDBJ databases">
        <title>Schleiferia aggregans sp. nov., a moderately thermophilic heterotrophic bacterium isolated from microbial mats at a terrestrial hot spring.</title>
        <authorList>
            <person name="Iino T."/>
            <person name="Ohkuma M."/>
            <person name="Haruta S."/>
        </authorList>
    </citation>
    <scope>NUCLEOTIDE SEQUENCE [LARGE SCALE GENOMIC DNA]</scope>
    <source>
        <strain evidence="2 3">LA</strain>
    </source>
</reference>
<dbReference type="OrthoDB" id="9930912at2"/>
<sequence length="233" mass="26582">MKNFLNVSLMVLVCLNAFGQTTVLKKPKSVLDENYTYGKNRKHYVHTGFAYLAGVSATTLPNLEFRPLSSSVFQFFALYKYKINNTFSLTSELSFGGVELIFKFKDSIPQYSLFTTQKEDKINRGEIELRQNIRIRYSGTQSKIGNFIEIGILGGIATTNQYTHAGVTALNQKTEINFINSPVQLTDGNLYSFNRWYYGFAARLGFNRISFPFRYVNIGDVEYMVTGIEISFF</sequence>
<evidence type="ECO:0000256" key="1">
    <source>
        <dbReference type="SAM" id="SignalP"/>
    </source>
</evidence>